<proteinExistence type="predicted"/>
<reference evidence="5" key="1">
    <citation type="journal article" date="2019" name="Gigascience">
        <title>De novo genome assembly of the endangered Acer yangbiense, a plant species with extremely small populations endemic to Yunnan Province, China.</title>
        <authorList>
            <person name="Yang J."/>
            <person name="Wariss H.M."/>
            <person name="Tao L."/>
            <person name="Zhang R."/>
            <person name="Yun Q."/>
            <person name="Hollingsworth P."/>
            <person name="Dao Z."/>
            <person name="Luo G."/>
            <person name="Guo H."/>
            <person name="Ma Y."/>
            <person name="Sun W."/>
        </authorList>
    </citation>
    <scope>NUCLEOTIDE SEQUENCE [LARGE SCALE GENOMIC DNA]</scope>
    <source>
        <strain evidence="5">cv. Malutang</strain>
    </source>
</reference>
<keyword evidence="5" id="KW-1185">Reference proteome</keyword>
<dbReference type="AlphaFoldDB" id="A0A5C7IF06"/>
<feature type="region of interest" description="Disordered" evidence="2">
    <location>
        <begin position="492"/>
        <end position="512"/>
    </location>
</feature>
<feature type="region of interest" description="Disordered" evidence="2">
    <location>
        <begin position="1044"/>
        <end position="1071"/>
    </location>
</feature>
<gene>
    <name evidence="4" type="ORF">EZV62_008976</name>
</gene>
<accession>A0A5C7IF06</accession>
<dbReference type="InterPro" id="IPR044824">
    <property type="entry name" value="MAIN-like"/>
</dbReference>
<evidence type="ECO:0000313" key="5">
    <source>
        <dbReference type="Proteomes" id="UP000323000"/>
    </source>
</evidence>
<feature type="region of interest" description="Disordered" evidence="2">
    <location>
        <begin position="530"/>
        <end position="550"/>
    </location>
</feature>
<dbReference type="PANTHER" id="PTHR46033">
    <property type="entry name" value="PROTEIN MAIN-LIKE 2"/>
    <property type="match status" value="1"/>
</dbReference>
<dbReference type="OrthoDB" id="1563010at2759"/>
<evidence type="ECO:0000259" key="3">
    <source>
        <dbReference type="Pfam" id="PF10536"/>
    </source>
</evidence>
<protein>
    <recommendedName>
        <fullName evidence="3">Aminotransferase-like plant mobile domain-containing protein</fullName>
    </recommendedName>
</protein>
<feature type="domain" description="Aminotransferase-like plant mobile" evidence="3">
    <location>
        <begin position="84"/>
        <end position="437"/>
    </location>
</feature>
<evidence type="ECO:0000256" key="1">
    <source>
        <dbReference type="SAM" id="Coils"/>
    </source>
</evidence>
<feature type="coiled-coil region" evidence="1">
    <location>
        <begin position="704"/>
        <end position="731"/>
    </location>
</feature>
<dbReference type="GO" id="GO:0010073">
    <property type="term" value="P:meristem maintenance"/>
    <property type="evidence" value="ECO:0007669"/>
    <property type="project" value="InterPro"/>
</dbReference>
<dbReference type="InterPro" id="IPR019557">
    <property type="entry name" value="AminoTfrase-like_pln_mobile"/>
</dbReference>
<evidence type="ECO:0000313" key="4">
    <source>
        <dbReference type="EMBL" id="TXG67701.1"/>
    </source>
</evidence>
<comment type="caution">
    <text evidence="4">The sequence shown here is derived from an EMBL/GenBank/DDBJ whole genome shotgun (WGS) entry which is preliminary data.</text>
</comment>
<dbReference type="PANTHER" id="PTHR46033:SF67">
    <property type="entry name" value="AMINOTRANSFERASE-LIKE, PLANT MOBILE DOMAIN FAMILY PROTEIN"/>
    <property type="match status" value="1"/>
</dbReference>
<dbReference type="EMBL" id="VAHF01000003">
    <property type="protein sequence ID" value="TXG67701.1"/>
    <property type="molecule type" value="Genomic_DNA"/>
</dbReference>
<keyword evidence="1" id="KW-0175">Coiled coil</keyword>
<feature type="compositionally biased region" description="Basic and acidic residues" evidence="2">
    <location>
        <begin position="1165"/>
        <end position="1174"/>
    </location>
</feature>
<feature type="domain" description="Aminotransferase-like plant mobile" evidence="3">
    <location>
        <begin position="643"/>
        <end position="1003"/>
    </location>
</feature>
<feature type="compositionally biased region" description="Basic and acidic residues" evidence="2">
    <location>
        <begin position="1048"/>
        <end position="1062"/>
    </location>
</feature>
<evidence type="ECO:0000256" key="2">
    <source>
        <dbReference type="SAM" id="MobiDB-lite"/>
    </source>
</evidence>
<dbReference type="Proteomes" id="UP000323000">
    <property type="component" value="Chromosome 3"/>
</dbReference>
<feature type="region of interest" description="Disordered" evidence="2">
    <location>
        <begin position="1153"/>
        <end position="1179"/>
    </location>
</feature>
<organism evidence="4 5">
    <name type="scientific">Acer yangbiense</name>
    <dbReference type="NCBI Taxonomy" id="1000413"/>
    <lineage>
        <taxon>Eukaryota</taxon>
        <taxon>Viridiplantae</taxon>
        <taxon>Streptophyta</taxon>
        <taxon>Embryophyta</taxon>
        <taxon>Tracheophyta</taxon>
        <taxon>Spermatophyta</taxon>
        <taxon>Magnoliopsida</taxon>
        <taxon>eudicotyledons</taxon>
        <taxon>Gunneridae</taxon>
        <taxon>Pentapetalae</taxon>
        <taxon>rosids</taxon>
        <taxon>malvids</taxon>
        <taxon>Sapindales</taxon>
        <taxon>Sapindaceae</taxon>
        <taxon>Hippocastanoideae</taxon>
        <taxon>Acereae</taxon>
        <taxon>Acer</taxon>
    </lineage>
</organism>
<sequence>MVSPSGDGEPTMRGAHFLQPTMTSIEGPVFELPSSCFSSLPQTFEPKNWPLKLAFHGCSTPHEDWKIWVGKMASSHESTWKKAGIYEAILNSTYSIQRNHDLVLGLAEKWCPETKSFIFSWGEATITLEDMIISGYSVLGSSVFSPLETDEQKSTAEKLKQTRTELGRTGWNKANYSLWKKTFMDSGSKIEHEAFLAFWLTRFVFPVSSVILRAVFPIAIHLARGTRIALAPAILAGIYRDLSLLKEKIVALAQLDHFENEQDSSALVITLHSPLQLVQIWAWERFLELRPKPNLIQLGEPRFAQWHKTMLRVENVRTVLDSAKESFDWRPYAKTLKNWSFPEFYAEKEMWVLVDPGGCEELESLALCLRISELIGCGYVEHYFPHRVAMQFGLDQDLPACVAQVSDYSKPISYANLYVPPRLYEADVTTRYLEWWKESLLHLQAAKEGVLLRKRIFRSYEITRNNRSKRAKRVNHVKDGFSFSSSKMKTKKSVVTSTEEKEDDVEQLNDSTFPPGFCPKSNLVDARDTTKGLSMSSQRHSDAGNGQLGDGSVVEREELMVSASGDGEPTMRSAHFLQPTVTSIDGQVFELPSAYFSSIPPTFQPKNWPLKVNFYGWKIPQKDWRKWVEKMASLHEPSWKKAGIHEAILNSTYEIRKNTDLVLGLAEKWCSETKSFIFSWGEATITLEDLMIHGYSVLGSPVVIASATEELKKIEERLNQARLELTRISTRKAEHCLWMKEFMNSGSDIEHEAFLALWLSRFVFPISYPLVTQCVFPIAVHLARGTKIALAPAILATIYRDLSLLKEKIAALTKFNKSEVGDSRLAVTIWSPFQLVQIWAWERFIELRPKPNLIKIGETRFARWHKMMMIVDNVRRVLDSAKENFDWRPYAKALRNCKLPEFYVEKEMWVTIDSDISEEFESFARCLRISELVGRECVEHYLPHRVAMQFGIDQDLPACVARANETFSIAWSKYIKSIGCANLYVPSRLFEADVTTRYSKWWKQSVSRLQGAARIFRSCKITRRNRSKRVKRVNHIMEGFSFSRPKMKTKESEETSTEKEDVSDASDSSELPSKTLPLSLIIKKEINMSPFPPGFPPKTNLVEAKGFNYGHCQKISSSKVVNDAEKIVVPSTELIEKMKRNELVKSRLETAMEDATGSKTGSPSHDMESSHGVEGDVNENELQLEDRVSRLERFFAELKAARFGQK</sequence>
<dbReference type="Pfam" id="PF10536">
    <property type="entry name" value="PMD"/>
    <property type="match status" value="2"/>
</dbReference>
<name>A0A5C7IF06_9ROSI</name>